<protein>
    <submittedName>
        <fullName evidence="2">Uncharacterized protein</fullName>
    </submittedName>
</protein>
<sequence length="84" mass="9145">MGNWVDPRPNAAAVRWWVASTKPSPHPPTCLVPPNPQTTSLEPRPTRVLVKPPLSNPIPPLPRTISHQTTMIPGPPCLTNRSCA</sequence>
<evidence type="ECO:0000313" key="2">
    <source>
        <dbReference type="EMBL" id="TQD95106.1"/>
    </source>
</evidence>
<accession>A0A540M8R7</accession>
<evidence type="ECO:0000313" key="3">
    <source>
        <dbReference type="Proteomes" id="UP000315295"/>
    </source>
</evidence>
<comment type="caution">
    <text evidence="2">The sequence shown here is derived from an EMBL/GenBank/DDBJ whole genome shotgun (WGS) entry which is preliminary data.</text>
</comment>
<organism evidence="2 3">
    <name type="scientific">Malus baccata</name>
    <name type="common">Siberian crab apple</name>
    <name type="synonym">Pyrus baccata</name>
    <dbReference type="NCBI Taxonomy" id="106549"/>
    <lineage>
        <taxon>Eukaryota</taxon>
        <taxon>Viridiplantae</taxon>
        <taxon>Streptophyta</taxon>
        <taxon>Embryophyta</taxon>
        <taxon>Tracheophyta</taxon>
        <taxon>Spermatophyta</taxon>
        <taxon>Magnoliopsida</taxon>
        <taxon>eudicotyledons</taxon>
        <taxon>Gunneridae</taxon>
        <taxon>Pentapetalae</taxon>
        <taxon>rosids</taxon>
        <taxon>fabids</taxon>
        <taxon>Rosales</taxon>
        <taxon>Rosaceae</taxon>
        <taxon>Amygdaloideae</taxon>
        <taxon>Maleae</taxon>
        <taxon>Malus</taxon>
    </lineage>
</organism>
<feature type="region of interest" description="Disordered" evidence="1">
    <location>
        <begin position="22"/>
        <end position="84"/>
    </location>
</feature>
<name>A0A540M8R7_MALBA</name>
<dbReference type="EMBL" id="VIEB01000325">
    <property type="protein sequence ID" value="TQD95106.1"/>
    <property type="molecule type" value="Genomic_DNA"/>
</dbReference>
<gene>
    <name evidence="2" type="ORF">C1H46_019262</name>
</gene>
<evidence type="ECO:0000256" key="1">
    <source>
        <dbReference type="SAM" id="MobiDB-lite"/>
    </source>
</evidence>
<reference evidence="2 3" key="1">
    <citation type="journal article" date="2019" name="G3 (Bethesda)">
        <title>Sequencing of a Wild Apple (Malus baccata) Genome Unravels the Differences Between Cultivated and Wild Apple Species Regarding Disease Resistance and Cold Tolerance.</title>
        <authorList>
            <person name="Chen X."/>
        </authorList>
    </citation>
    <scope>NUCLEOTIDE SEQUENCE [LARGE SCALE GENOMIC DNA]</scope>
    <source>
        <strain evidence="3">cv. Shandingzi</strain>
        <tissue evidence="2">Leaves</tissue>
    </source>
</reference>
<dbReference type="Proteomes" id="UP000315295">
    <property type="component" value="Unassembled WGS sequence"/>
</dbReference>
<keyword evidence="3" id="KW-1185">Reference proteome</keyword>
<feature type="compositionally biased region" description="Pro residues" evidence="1">
    <location>
        <begin position="24"/>
        <end position="36"/>
    </location>
</feature>
<dbReference type="AlphaFoldDB" id="A0A540M8R7"/>
<proteinExistence type="predicted"/>